<dbReference type="Gene3D" id="3.30.830.10">
    <property type="entry name" value="Metalloenzyme, LuxS/M16 peptidase-like"/>
    <property type="match status" value="2"/>
</dbReference>
<evidence type="ECO:0000313" key="3">
    <source>
        <dbReference type="EMBL" id="AGY59486.1"/>
    </source>
</evidence>
<dbReference type="InterPro" id="IPR011249">
    <property type="entry name" value="Metalloenz_LuxS/M16"/>
</dbReference>
<dbReference type="Pfam" id="PF00675">
    <property type="entry name" value="Peptidase_M16"/>
    <property type="match status" value="1"/>
</dbReference>
<dbReference type="RefSeq" id="WP_023174764.1">
    <property type="nucleotide sequence ID" value="NC_022600.1"/>
</dbReference>
<dbReference type="InterPro" id="IPR007863">
    <property type="entry name" value="Peptidase_M16_C"/>
</dbReference>
<dbReference type="OrthoDB" id="9811314at2"/>
<dbReference type="PANTHER" id="PTHR11851:SF224">
    <property type="entry name" value="PROCESSING PROTEASE"/>
    <property type="match status" value="1"/>
</dbReference>
<dbReference type="GO" id="GO:0046872">
    <property type="term" value="F:metal ion binding"/>
    <property type="evidence" value="ECO:0007669"/>
    <property type="project" value="InterPro"/>
</dbReference>
<dbReference type="SUPFAM" id="SSF63411">
    <property type="entry name" value="LuxS/MPP-like metallohydrolase"/>
    <property type="match status" value="2"/>
</dbReference>
<dbReference type="Pfam" id="PF05193">
    <property type="entry name" value="Peptidase_M16_C"/>
    <property type="match status" value="1"/>
</dbReference>
<dbReference type="InterPro" id="IPR011765">
    <property type="entry name" value="Pept_M16_N"/>
</dbReference>
<feature type="domain" description="Peptidase M16 N-terminal" evidence="1">
    <location>
        <begin position="11"/>
        <end position="150"/>
    </location>
</feature>
<dbReference type="PANTHER" id="PTHR11851">
    <property type="entry name" value="METALLOPROTEASE"/>
    <property type="match status" value="1"/>
</dbReference>
<evidence type="ECO:0000259" key="1">
    <source>
        <dbReference type="Pfam" id="PF00675"/>
    </source>
</evidence>
<dbReference type="EMBL" id="CP003587">
    <property type="protein sequence ID" value="AGY59486.1"/>
    <property type="molecule type" value="Genomic_DNA"/>
</dbReference>
<organism evidence="3 4">
    <name type="scientific">Gloeobacter kilaueensis (strain ATCC BAA-2537 / CCAP 1431/1 / ULC 316 / JS1)</name>
    <dbReference type="NCBI Taxonomy" id="1183438"/>
    <lineage>
        <taxon>Bacteria</taxon>
        <taxon>Bacillati</taxon>
        <taxon>Cyanobacteriota</taxon>
        <taxon>Cyanophyceae</taxon>
        <taxon>Gloeobacterales</taxon>
        <taxon>Gloeobacteraceae</taxon>
        <taxon>Gloeobacter</taxon>
    </lineage>
</organism>
<gene>
    <name evidence="3" type="ORF">GKIL_3240</name>
</gene>
<accession>U5QKP0</accession>
<proteinExistence type="predicted"/>
<dbReference type="InterPro" id="IPR050361">
    <property type="entry name" value="MPP/UQCRC_Complex"/>
</dbReference>
<dbReference type="eggNOG" id="COG0612">
    <property type="taxonomic scope" value="Bacteria"/>
</dbReference>
<reference evidence="3 4" key="1">
    <citation type="journal article" date="2013" name="PLoS ONE">
        <title>Cultivation and Complete Genome Sequencing of Gloeobacter kilaueensis sp. nov., from a Lava Cave in Kilauea Caldera, Hawai'i.</title>
        <authorList>
            <person name="Saw J.H."/>
            <person name="Schatz M."/>
            <person name="Brown M.V."/>
            <person name="Kunkel D.D."/>
            <person name="Foster J.S."/>
            <person name="Shick H."/>
            <person name="Christensen S."/>
            <person name="Hou S."/>
            <person name="Wan X."/>
            <person name="Donachie S.P."/>
        </authorList>
    </citation>
    <scope>NUCLEOTIDE SEQUENCE [LARGE SCALE GENOMIC DNA]</scope>
    <source>
        <strain evidence="4">JS</strain>
    </source>
</reference>
<sequence>MFRTVLGNGLRVLVLANPAVDIVSARFFIRSGSRHETQPGLVHLIASVLSKGTQRRDSMAIAHAVESLGAMLGADGSPDYFQLSIKSLGEDFPALLALAAELLNEATFPAEQIEIERKVTLQAIRSQQERPFTVAYNQFRRALYGEHPYAFAELGTEESVQAIERQQLLAFYRTHFRPDNAIFVCVGPVEPEAVVEQLEAVLAGWKAPAVPLPTPPASAVLIPAQQTVQTVQPTQQSMVLVGYPAVAVGEADFAALKLIGTYLGNGLSSRLFTELREKRGLAYEVSAFFPTRVDRSHFVTYIGTAPENTRTCEQSLRFEAKRLTQIDLSEEELQIAKNKFLGQYALGKQTNSQVSQLWGWYEAIGVGADFDRTYTEAIARLRPEDLRAAAERTFTEPLVSLVGPAEVPALI</sequence>
<name>U5QKP0_GLOK1</name>
<feature type="domain" description="Peptidase M16 C-terminal" evidence="2">
    <location>
        <begin position="163"/>
        <end position="339"/>
    </location>
</feature>
<protein>
    <submittedName>
        <fullName evidence="3">Peptidase M16 domain protein</fullName>
    </submittedName>
</protein>
<dbReference type="KEGG" id="glj:GKIL_3240"/>
<dbReference type="STRING" id="1183438.GKIL_3240"/>
<evidence type="ECO:0000259" key="2">
    <source>
        <dbReference type="Pfam" id="PF05193"/>
    </source>
</evidence>
<evidence type="ECO:0000313" key="4">
    <source>
        <dbReference type="Proteomes" id="UP000017396"/>
    </source>
</evidence>
<dbReference type="AlphaFoldDB" id="U5QKP0"/>
<dbReference type="Proteomes" id="UP000017396">
    <property type="component" value="Chromosome"/>
</dbReference>
<dbReference type="HOGENOM" id="CLU_009902_3_1_3"/>
<keyword evidence="4" id="KW-1185">Reference proteome</keyword>